<reference evidence="6 7" key="1">
    <citation type="submission" date="2019-11" db="EMBL/GenBank/DDBJ databases">
        <authorList>
            <person name="Jiang L.-Q."/>
        </authorList>
    </citation>
    <scope>NUCLEOTIDE SEQUENCE [LARGE SCALE GENOMIC DNA]</scope>
    <source>
        <strain evidence="6 7">YIM 132087</strain>
    </source>
</reference>
<dbReference type="InterPro" id="IPR050109">
    <property type="entry name" value="HTH-type_TetR-like_transc_reg"/>
</dbReference>
<accession>A0A7K1FQA1</accession>
<dbReference type="InterPro" id="IPR036271">
    <property type="entry name" value="Tet_transcr_reg_TetR-rel_C_sf"/>
</dbReference>
<dbReference type="InterPro" id="IPR009057">
    <property type="entry name" value="Homeodomain-like_sf"/>
</dbReference>
<dbReference type="Proteomes" id="UP000460221">
    <property type="component" value="Unassembled WGS sequence"/>
</dbReference>
<dbReference type="PANTHER" id="PTHR30055">
    <property type="entry name" value="HTH-TYPE TRANSCRIPTIONAL REGULATOR RUTR"/>
    <property type="match status" value="1"/>
</dbReference>
<comment type="caution">
    <text evidence="6">The sequence shown here is derived from an EMBL/GenBank/DDBJ whole genome shotgun (WGS) entry which is preliminary data.</text>
</comment>
<evidence type="ECO:0000256" key="2">
    <source>
        <dbReference type="ARBA" id="ARBA00023125"/>
    </source>
</evidence>
<keyword evidence="2 4" id="KW-0238">DNA-binding</keyword>
<organism evidence="6 7">
    <name type="scientific">Nakamurella alba</name>
    <dbReference type="NCBI Taxonomy" id="2665158"/>
    <lineage>
        <taxon>Bacteria</taxon>
        <taxon>Bacillati</taxon>
        <taxon>Actinomycetota</taxon>
        <taxon>Actinomycetes</taxon>
        <taxon>Nakamurellales</taxon>
        <taxon>Nakamurellaceae</taxon>
        <taxon>Nakamurella</taxon>
    </lineage>
</organism>
<dbReference type="EMBL" id="WLYK01000006">
    <property type="protein sequence ID" value="MTD15423.1"/>
    <property type="molecule type" value="Genomic_DNA"/>
</dbReference>
<dbReference type="AlphaFoldDB" id="A0A7K1FQA1"/>
<evidence type="ECO:0000259" key="5">
    <source>
        <dbReference type="PROSITE" id="PS50977"/>
    </source>
</evidence>
<gene>
    <name evidence="6" type="ORF">GIS00_15910</name>
</gene>
<evidence type="ECO:0000256" key="1">
    <source>
        <dbReference type="ARBA" id="ARBA00023015"/>
    </source>
</evidence>
<dbReference type="GO" id="GO:0003700">
    <property type="term" value="F:DNA-binding transcription factor activity"/>
    <property type="evidence" value="ECO:0007669"/>
    <property type="project" value="TreeGrafter"/>
</dbReference>
<dbReference type="Gene3D" id="1.10.10.60">
    <property type="entry name" value="Homeodomain-like"/>
    <property type="match status" value="1"/>
</dbReference>
<dbReference type="PANTHER" id="PTHR30055:SF151">
    <property type="entry name" value="TRANSCRIPTIONAL REGULATORY PROTEIN"/>
    <property type="match status" value="1"/>
</dbReference>
<keyword evidence="3" id="KW-0804">Transcription</keyword>
<protein>
    <submittedName>
        <fullName evidence="6">TetR family transcriptional regulator</fullName>
    </submittedName>
</protein>
<dbReference type="PROSITE" id="PS50977">
    <property type="entry name" value="HTH_TETR_2"/>
    <property type="match status" value="1"/>
</dbReference>
<dbReference type="Gene3D" id="1.10.357.10">
    <property type="entry name" value="Tetracycline Repressor, domain 2"/>
    <property type="match status" value="1"/>
</dbReference>
<dbReference type="InterPro" id="IPR001647">
    <property type="entry name" value="HTH_TetR"/>
</dbReference>
<evidence type="ECO:0000313" key="6">
    <source>
        <dbReference type="EMBL" id="MTD15423.1"/>
    </source>
</evidence>
<dbReference type="GO" id="GO:0000976">
    <property type="term" value="F:transcription cis-regulatory region binding"/>
    <property type="evidence" value="ECO:0007669"/>
    <property type="project" value="TreeGrafter"/>
</dbReference>
<evidence type="ECO:0000256" key="4">
    <source>
        <dbReference type="PROSITE-ProRule" id="PRU00335"/>
    </source>
</evidence>
<dbReference type="Pfam" id="PF02909">
    <property type="entry name" value="TetR_C_1"/>
    <property type="match status" value="1"/>
</dbReference>
<evidence type="ECO:0000256" key="3">
    <source>
        <dbReference type="ARBA" id="ARBA00023163"/>
    </source>
</evidence>
<sequence>MGRSHLSAREPVSRVRALQAAVDLADEEGVDAVSMRRLAARLGVVPMALYKHVVNKDDLLGGMVDTVIGEYAAPGVGADWKAAVRDRVLSARKAVARHPWARSVIESRSTRTAAVLGHLDAVSGAFLGGGLSPDLTHHAMHALGHRVWGFSPEAFDDSADPGALRLPADPDEQQQLVDRMRSTYPHITAIALDSGGACDADFEFEWALDLLLDAVGRLHEAGWVSPRRR</sequence>
<feature type="DNA-binding region" description="H-T-H motif" evidence="4">
    <location>
        <begin position="34"/>
        <end position="53"/>
    </location>
</feature>
<dbReference type="GO" id="GO:0045892">
    <property type="term" value="P:negative regulation of DNA-templated transcription"/>
    <property type="evidence" value="ECO:0007669"/>
    <property type="project" value="InterPro"/>
</dbReference>
<keyword evidence="1" id="KW-0805">Transcription regulation</keyword>
<dbReference type="Pfam" id="PF00440">
    <property type="entry name" value="TetR_N"/>
    <property type="match status" value="1"/>
</dbReference>
<proteinExistence type="predicted"/>
<feature type="domain" description="HTH tetR-type" evidence="5">
    <location>
        <begin position="11"/>
        <end position="71"/>
    </location>
</feature>
<dbReference type="InterPro" id="IPR004111">
    <property type="entry name" value="Repressor_TetR_C"/>
</dbReference>
<dbReference type="SUPFAM" id="SSF46689">
    <property type="entry name" value="Homeodomain-like"/>
    <property type="match status" value="1"/>
</dbReference>
<keyword evidence="7" id="KW-1185">Reference proteome</keyword>
<dbReference type="SUPFAM" id="SSF48498">
    <property type="entry name" value="Tetracyclin repressor-like, C-terminal domain"/>
    <property type="match status" value="1"/>
</dbReference>
<evidence type="ECO:0000313" key="7">
    <source>
        <dbReference type="Proteomes" id="UP000460221"/>
    </source>
</evidence>
<name>A0A7K1FQA1_9ACTN</name>